<sequence>MSGLAGATMRAKLPCLHRYATEGTARRTRAAWSHLCLGCHYLQYEVGPAHDQVRVWRVEVGELVGELAS</sequence>
<reference evidence="1" key="1">
    <citation type="submission" date="2024-05" db="EMBL/GenBank/DDBJ databases">
        <title>30 novel species of actinomycetes from the DSMZ collection.</title>
        <authorList>
            <person name="Nouioui I."/>
        </authorList>
    </citation>
    <scope>NUCLEOTIDE SEQUENCE</scope>
    <source>
        <strain evidence="1">DSM 40712</strain>
    </source>
</reference>
<keyword evidence="2" id="KW-1185">Reference proteome</keyword>
<protein>
    <submittedName>
        <fullName evidence="1">Uncharacterized protein</fullName>
    </submittedName>
</protein>
<dbReference type="RefSeq" id="WP_311574730.1">
    <property type="nucleotide sequence ID" value="NZ_JAVRFH010000021.1"/>
</dbReference>
<dbReference type="Proteomes" id="UP001180724">
    <property type="component" value="Unassembled WGS sequence"/>
</dbReference>
<evidence type="ECO:0000313" key="2">
    <source>
        <dbReference type="Proteomes" id="UP001180724"/>
    </source>
</evidence>
<accession>A0ABU3AS90</accession>
<proteinExistence type="predicted"/>
<dbReference type="EMBL" id="JAVRFH010000021">
    <property type="protein sequence ID" value="MDT0612680.1"/>
    <property type="molecule type" value="Genomic_DNA"/>
</dbReference>
<name>A0ABU3AS90_9ACTN</name>
<comment type="caution">
    <text evidence="1">The sequence shown here is derived from an EMBL/GenBank/DDBJ whole genome shotgun (WGS) entry which is preliminary data.</text>
</comment>
<evidence type="ECO:0000313" key="1">
    <source>
        <dbReference type="EMBL" id="MDT0612680.1"/>
    </source>
</evidence>
<organism evidence="1 2">
    <name type="scientific">Streptomyces lancefieldiae</name>
    <dbReference type="NCBI Taxonomy" id="3075520"/>
    <lineage>
        <taxon>Bacteria</taxon>
        <taxon>Bacillati</taxon>
        <taxon>Actinomycetota</taxon>
        <taxon>Actinomycetes</taxon>
        <taxon>Kitasatosporales</taxon>
        <taxon>Streptomycetaceae</taxon>
        <taxon>Streptomyces</taxon>
    </lineage>
</organism>
<gene>
    <name evidence="1" type="ORF">RM812_21035</name>
</gene>